<evidence type="ECO:0000313" key="2">
    <source>
        <dbReference type="EMBL" id="KRX90287.1"/>
    </source>
</evidence>
<gene>
    <name evidence="2" type="ORF">T4E_9697</name>
</gene>
<feature type="compositionally biased region" description="Polar residues" evidence="1">
    <location>
        <begin position="1"/>
        <end position="22"/>
    </location>
</feature>
<proteinExistence type="predicted"/>
<reference evidence="2 3" key="1">
    <citation type="submission" date="2015-01" db="EMBL/GenBank/DDBJ databases">
        <title>Evolution of Trichinella species and genotypes.</title>
        <authorList>
            <person name="Korhonen P.K."/>
            <person name="Edoardo P."/>
            <person name="Giuseppe L.R."/>
            <person name="Gasser R.B."/>
        </authorList>
    </citation>
    <scope>NUCLEOTIDE SEQUENCE [LARGE SCALE GENOMIC DNA]</scope>
    <source>
        <strain evidence="2">ISS141</strain>
    </source>
</reference>
<sequence length="178" mass="20331">MHHFSQQGHPNPNAGQQPNGQAHQPKKTLLYVPKNASYWLAGWSTNRLQEEEQEQEQGASSFDVHRQFHTRVEMMLFTVYEKVARCCVKTFPTHALLLAFVVRNLSVWIYGDVWCSGCVLRGVVSLLVHFLICHHHQLTPHAAVIILITTTTILPVKPCLLQFCEQKKSLINRAINHT</sequence>
<feature type="region of interest" description="Disordered" evidence="1">
    <location>
        <begin position="1"/>
        <end position="24"/>
    </location>
</feature>
<organism evidence="2 3">
    <name type="scientific">Trichinella pseudospiralis</name>
    <name type="common">Parasitic roundworm</name>
    <dbReference type="NCBI Taxonomy" id="6337"/>
    <lineage>
        <taxon>Eukaryota</taxon>
        <taxon>Metazoa</taxon>
        <taxon>Ecdysozoa</taxon>
        <taxon>Nematoda</taxon>
        <taxon>Enoplea</taxon>
        <taxon>Dorylaimia</taxon>
        <taxon>Trichinellida</taxon>
        <taxon>Trichinellidae</taxon>
        <taxon>Trichinella</taxon>
    </lineage>
</organism>
<dbReference type="AlphaFoldDB" id="A0A0V0XQU6"/>
<accession>A0A0V0XQU6</accession>
<protein>
    <submittedName>
        <fullName evidence="2">Uncharacterized protein</fullName>
    </submittedName>
</protein>
<name>A0A0V0XQU6_TRIPS</name>
<evidence type="ECO:0000313" key="3">
    <source>
        <dbReference type="Proteomes" id="UP000054815"/>
    </source>
</evidence>
<dbReference type="EMBL" id="JYDU01000170">
    <property type="protein sequence ID" value="KRX90287.1"/>
    <property type="molecule type" value="Genomic_DNA"/>
</dbReference>
<evidence type="ECO:0000256" key="1">
    <source>
        <dbReference type="SAM" id="MobiDB-lite"/>
    </source>
</evidence>
<comment type="caution">
    <text evidence="2">The sequence shown here is derived from an EMBL/GenBank/DDBJ whole genome shotgun (WGS) entry which is preliminary data.</text>
</comment>
<dbReference type="Proteomes" id="UP000054815">
    <property type="component" value="Unassembled WGS sequence"/>
</dbReference>